<dbReference type="GO" id="GO:0016301">
    <property type="term" value="F:kinase activity"/>
    <property type="evidence" value="ECO:0007669"/>
    <property type="project" value="UniProtKB-KW"/>
</dbReference>
<feature type="compositionally biased region" description="Low complexity" evidence="1">
    <location>
        <begin position="163"/>
        <end position="174"/>
    </location>
</feature>
<keyword evidence="2" id="KW-1133">Transmembrane helix</keyword>
<keyword evidence="2" id="KW-0472">Membrane</keyword>
<dbReference type="OrthoDB" id="8442940at2"/>
<gene>
    <name evidence="3" type="ORF">FF100_07590</name>
</gene>
<dbReference type="RefSeq" id="WP_139034965.1">
    <property type="nucleotide sequence ID" value="NZ_VDDA01000003.1"/>
</dbReference>
<feature type="compositionally biased region" description="Pro residues" evidence="1">
    <location>
        <begin position="117"/>
        <end position="130"/>
    </location>
</feature>
<dbReference type="Proteomes" id="UP000305267">
    <property type="component" value="Unassembled WGS sequence"/>
</dbReference>
<dbReference type="AlphaFoldDB" id="A0A5C4LL93"/>
<feature type="transmembrane region" description="Helical" evidence="2">
    <location>
        <begin position="195"/>
        <end position="215"/>
    </location>
</feature>
<feature type="region of interest" description="Disordered" evidence="1">
    <location>
        <begin position="66"/>
        <end position="183"/>
    </location>
</feature>
<keyword evidence="3" id="KW-0418">Kinase</keyword>
<evidence type="ECO:0000256" key="2">
    <source>
        <dbReference type="SAM" id="Phobius"/>
    </source>
</evidence>
<protein>
    <submittedName>
        <fullName evidence="3">Histidine kinase</fullName>
    </submittedName>
</protein>
<sequence length="457" mass="48544">MADYYPLLARALEALPERSPDLRHTVYERARAALIGQLRSLDPPLSEADIEAERVSLDRAIARLEIEHGGLPEPEPAPLEPPRAAEPPPEPARPLEPAPPVGLPRAVAPAPEIKSPPDQPPPAGPSPAELPAPHHTDALPEAGPPVELKLPPARPRNPEPAEEPAGPDAGLAAPQRPRLDVVAPKRDRSRLVRNGIVAAVLAGVVGAIAVTAWSLRDNPAALPTGFAENGPNRPAESQDSKFADRVGGERAPQAPAPAPAPAPASQGSAPRPSPTPDIAVAQRGTLYEENGPQGSAPKATQARVVWRLDAVNAGQGQPLQTVVRATIDVPDAGLSLAMVLRRNTDATLPASHIVELTFTATDPSRTVRDVGLIQFKDEESGRGSPVSGLPVPVRDNLFLIGLSNLKADIDRNTDLLLKRNWIDLPIRYANGNRAILTFEKGNAGEKVLREAFEQWQP</sequence>
<evidence type="ECO:0000256" key="1">
    <source>
        <dbReference type="SAM" id="MobiDB-lite"/>
    </source>
</evidence>
<keyword evidence="4" id="KW-1185">Reference proteome</keyword>
<feature type="region of interest" description="Disordered" evidence="1">
    <location>
        <begin position="224"/>
        <end position="278"/>
    </location>
</feature>
<dbReference type="EMBL" id="VDDA01000003">
    <property type="protein sequence ID" value="TNC14048.1"/>
    <property type="molecule type" value="Genomic_DNA"/>
</dbReference>
<organism evidence="3 4">
    <name type="scientific">Methylobacterium terricola</name>
    <dbReference type="NCBI Taxonomy" id="2583531"/>
    <lineage>
        <taxon>Bacteria</taxon>
        <taxon>Pseudomonadati</taxon>
        <taxon>Pseudomonadota</taxon>
        <taxon>Alphaproteobacteria</taxon>
        <taxon>Hyphomicrobiales</taxon>
        <taxon>Methylobacteriaceae</taxon>
        <taxon>Methylobacterium</taxon>
    </lineage>
</organism>
<evidence type="ECO:0000313" key="4">
    <source>
        <dbReference type="Proteomes" id="UP000305267"/>
    </source>
</evidence>
<accession>A0A5C4LL93</accession>
<evidence type="ECO:0000313" key="3">
    <source>
        <dbReference type="EMBL" id="TNC14048.1"/>
    </source>
</evidence>
<proteinExistence type="predicted"/>
<keyword evidence="2" id="KW-0812">Transmembrane</keyword>
<reference evidence="3 4" key="1">
    <citation type="submission" date="2019-06" db="EMBL/GenBank/DDBJ databases">
        <title>Genome of Methylobacterium sp. 17Sr1-39.</title>
        <authorList>
            <person name="Seo T."/>
        </authorList>
    </citation>
    <scope>NUCLEOTIDE SEQUENCE [LARGE SCALE GENOMIC DNA]</scope>
    <source>
        <strain evidence="3 4">17Sr1-39</strain>
    </source>
</reference>
<keyword evidence="3" id="KW-0808">Transferase</keyword>
<feature type="compositionally biased region" description="Basic and acidic residues" evidence="1">
    <location>
        <begin position="236"/>
        <end position="248"/>
    </location>
</feature>
<name>A0A5C4LL93_9HYPH</name>
<comment type="caution">
    <text evidence="3">The sequence shown here is derived from an EMBL/GenBank/DDBJ whole genome shotgun (WGS) entry which is preliminary data.</text>
</comment>
<dbReference type="PRINTS" id="PR01217">
    <property type="entry name" value="PRICHEXTENSN"/>
</dbReference>
<feature type="compositionally biased region" description="Pro residues" evidence="1">
    <location>
        <begin position="73"/>
        <end position="102"/>
    </location>
</feature>